<dbReference type="PANTHER" id="PTHR23111:SF40">
    <property type="entry name" value="RNA-BINDING PROTEIN INVOLVED IN HETEROCHROMATIN ASSEMBLY-RELATED"/>
    <property type="match status" value="1"/>
</dbReference>
<feature type="compositionally biased region" description="Basic and acidic residues" evidence="5">
    <location>
        <begin position="39"/>
        <end position="88"/>
    </location>
</feature>
<dbReference type="GO" id="GO:0003729">
    <property type="term" value="F:mRNA binding"/>
    <property type="evidence" value="ECO:0007669"/>
    <property type="project" value="TreeGrafter"/>
</dbReference>
<dbReference type="InterPro" id="IPR036443">
    <property type="entry name" value="Znf_RanBP2_sf"/>
</dbReference>
<dbReference type="SMART" id="SM00547">
    <property type="entry name" value="ZnF_RBZ"/>
    <property type="match status" value="3"/>
</dbReference>
<accession>A0AAE1F905</accession>
<feature type="region of interest" description="Disordered" evidence="5">
    <location>
        <begin position="1"/>
        <end position="91"/>
    </location>
</feature>
<evidence type="ECO:0000256" key="1">
    <source>
        <dbReference type="ARBA" id="ARBA00022723"/>
    </source>
</evidence>
<proteinExistence type="predicted"/>
<dbReference type="PROSITE" id="PS01358">
    <property type="entry name" value="ZF_RANBP2_1"/>
    <property type="match status" value="3"/>
</dbReference>
<keyword evidence="8" id="KW-1185">Reference proteome</keyword>
<dbReference type="EMBL" id="JAWQEG010002887">
    <property type="protein sequence ID" value="KAK3869104.1"/>
    <property type="molecule type" value="Genomic_DNA"/>
</dbReference>
<reference evidence="7" key="1">
    <citation type="submission" date="2023-10" db="EMBL/GenBank/DDBJ databases">
        <title>Genome assemblies of two species of porcelain crab, Petrolisthes cinctipes and Petrolisthes manimaculis (Anomura: Porcellanidae).</title>
        <authorList>
            <person name="Angst P."/>
        </authorList>
    </citation>
    <scope>NUCLEOTIDE SEQUENCE</scope>
    <source>
        <strain evidence="7">PB745_01</strain>
        <tissue evidence="7">Gill</tissue>
    </source>
</reference>
<evidence type="ECO:0000256" key="3">
    <source>
        <dbReference type="ARBA" id="ARBA00022833"/>
    </source>
</evidence>
<dbReference type="GO" id="GO:0008270">
    <property type="term" value="F:zinc ion binding"/>
    <property type="evidence" value="ECO:0007669"/>
    <property type="project" value="UniProtKB-KW"/>
</dbReference>
<evidence type="ECO:0000313" key="8">
    <source>
        <dbReference type="Proteomes" id="UP001286313"/>
    </source>
</evidence>
<dbReference type="InterPro" id="IPR001876">
    <property type="entry name" value="Znf_RanBP2"/>
</dbReference>
<dbReference type="PANTHER" id="PTHR23111">
    <property type="entry name" value="ZINC FINGER PROTEIN"/>
    <property type="match status" value="1"/>
</dbReference>
<feature type="domain" description="RanBP2-type" evidence="6">
    <location>
        <begin position="149"/>
        <end position="178"/>
    </location>
</feature>
<evidence type="ECO:0000259" key="6">
    <source>
        <dbReference type="PROSITE" id="PS50199"/>
    </source>
</evidence>
<comment type="caution">
    <text evidence="7">The sequence shown here is derived from an EMBL/GenBank/DDBJ whole genome shotgun (WGS) entry which is preliminary data.</text>
</comment>
<dbReference type="AlphaFoldDB" id="A0AAE1F905"/>
<sequence length="316" mass="34685">MLPKSSKRRVKEEKEEEGQGGGSSGEEGRGAASPKRKKFSSERKDRKYESEDSMEDTKDTNDWGGESERDGGWDRHSDYDSGSRDRYSRNSNVKPGDWECTSCQFNNFASRTACFKCRAPKDGDSSPFGGGGRMGGGGGGGGGGMRDMRPGDWCCPKCQFHNFSSRAMCYKCNSSRGGGGDDRFSSPRGMSRPGEWDCPRCQFSNFSHRDYCFKCRTPRVTYCVQLLTQHISLQKVDAPAAVAVAAAAAVVVWMAPGVACVLETGSATSASSITSLHAISASSARPPNDLYFSPPREHLDQDKLEWRRWNTTGYLF</sequence>
<gene>
    <name evidence="7" type="ORF">Pcinc_025562</name>
</gene>
<dbReference type="SUPFAM" id="SSF90209">
    <property type="entry name" value="Ran binding protein zinc finger-like"/>
    <property type="match status" value="3"/>
</dbReference>
<dbReference type="Gene3D" id="4.10.1060.10">
    <property type="entry name" value="Zinc finger, RanBP2-type"/>
    <property type="match status" value="3"/>
</dbReference>
<keyword evidence="3" id="KW-0862">Zinc</keyword>
<evidence type="ECO:0000313" key="7">
    <source>
        <dbReference type="EMBL" id="KAK3869104.1"/>
    </source>
</evidence>
<dbReference type="Pfam" id="PF00641">
    <property type="entry name" value="Zn_ribbon_RanBP"/>
    <property type="match status" value="3"/>
</dbReference>
<keyword evidence="2 4" id="KW-0863">Zinc-finger</keyword>
<feature type="domain" description="RanBP2-type" evidence="6">
    <location>
        <begin position="192"/>
        <end position="221"/>
    </location>
</feature>
<dbReference type="Proteomes" id="UP001286313">
    <property type="component" value="Unassembled WGS sequence"/>
</dbReference>
<evidence type="ECO:0000256" key="5">
    <source>
        <dbReference type="SAM" id="MobiDB-lite"/>
    </source>
</evidence>
<name>A0AAE1F905_PETCI</name>
<organism evidence="7 8">
    <name type="scientific">Petrolisthes cinctipes</name>
    <name type="common">Flat porcelain crab</name>
    <dbReference type="NCBI Taxonomy" id="88211"/>
    <lineage>
        <taxon>Eukaryota</taxon>
        <taxon>Metazoa</taxon>
        <taxon>Ecdysozoa</taxon>
        <taxon>Arthropoda</taxon>
        <taxon>Crustacea</taxon>
        <taxon>Multicrustacea</taxon>
        <taxon>Malacostraca</taxon>
        <taxon>Eumalacostraca</taxon>
        <taxon>Eucarida</taxon>
        <taxon>Decapoda</taxon>
        <taxon>Pleocyemata</taxon>
        <taxon>Anomura</taxon>
        <taxon>Galatheoidea</taxon>
        <taxon>Porcellanidae</taxon>
        <taxon>Petrolisthes</taxon>
    </lineage>
</organism>
<dbReference type="PROSITE" id="PS50199">
    <property type="entry name" value="ZF_RANBP2_2"/>
    <property type="match status" value="3"/>
</dbReference>
<keyword evidence="1" id="KW-0479">Metal-binding</keyword>
<evidence type="ECO:0000256" key="2">
    <source>
        <dbReference type="ARBA" id="ARBA00022771"/>
    </source>
</evidence>
<feature type="domain" description="RanBP2-type" evidence="6">
    <location>
        <begin position="94"/>
        <end position="123"/>
    </location>
</feature>
<evidence type="ECO:0000256" key="4">
    <source>
        <dbReference type="PROSITE-ProRule" id="PRU00322"/>
    </source>
</evidence>
<protein>
    <recommendedName>
        <fullName evidence="6">RanBP2-type domain-containing protein</fullName>
    </recommendedName>
</protein>